<dbReference type="InterPro" id="IPR036187">
    <property type="entry name" value="DNA_mismatch_repair_MutS_sf"/>
</dbReference>
<evidence type="ECO:0000256" key="3">
    <source>
        <dbReference type="ARBA" id="ARBA00022741"/>
    </source>
</evidence>
<evidence type="ECO:0000256" key="8">
    <source>
        <dbReference type="ARBA" id="ARBA00024647"/>
    </source>
</evidence>
<keyword evidence="6 9" id="KW-0238">DNA-binding</keyword>
<dbReference type="Gene3D" id="1.10.1420.10">
    <property type="match status" value="2"/>
</dbReference>
<dbReference type="InterPro" id="IPR027417">
    <property type="entry name" value="P-loop_NTPase"/>
</dbReference>
<dbReference type="PIRSF" id="PIRSF037677">
    <property type="entry name" value="DNA_mis_repair_Msh6"/>
    <property type="match status" value="1"/>
</dbReference>
<reference evidence="13" key="1">
    <citation type="submission" date="2016-11" db="EMBL/GenBank/DDBJ databases">
        <authorList>
            <person name="Varghese N."/>
            <person name="Submissions S."/>
        </authorList>
    </citation>
    <scope>NUCLEOTIDE SEQUENCE [LARGE SCALE GENOMIC DNA]</scope>
    <source>
        <strain evidence="13">UWOS</strain>
    </source>
</reference>
<evidence type="ECO:0000256" key="7">
    <source>
        <dbReference type="ARBA" id="ARBA00023204"/>
    </source>
</evidence>
<dbReference type="InterPro" id="IPR007861">
    <property type="entry name" value="DNA_mismatch_repair_MutS_clamp"/>
</dbReference>
<dbReference type="InterPro" id="IPR007695">
    <property type="entry name" value="DNA_mismatch_repair_MutS-lik_N"/>
</dbReference>
<evidence type="ECO:0000259" key="11">
    <source>
        <dbReference type="PROSITE" id="PS00486"/>
    </source>
</evidence>
<dbReference type="InterPro" id="IPR036678">
    <property type="entry name" value="MutS_con_dom_sf"/>
</dbReference>
<dbReference type="Gene3D" id="3.40.1170.10">
    <property type="entry name" value="DNA repair protein MutS, domain I"/>
    <property type="match status" value="1"/>
</dbReference>
<dbReference type="PANTHER" id="PTHR11361:SF34">
    <property type="entry name" value="DNA MISMATCH REPAIR PROTEIN MSH1, MITOCHONDRIAL"/>
    <property type="match status" value="1"/>
</dbReference>
<dbReference type="Pfam" id="PF05188">
    <property type="entry name" value="MutS_II"/>
    <property type="match status" value="1"/>
</dbReference>
<dbReference type="GO" id="GO:0005829">
    <property type="term" value="C:cytosol"/>
    <property type="evidence" value="ECO:0007669"/>
    <property type="project" value="TreeGrafter"/>
</dbReference>
<dbReference type="NCBIfam" id="NF003810">
    <property type="entry name" value="PRK05399.1"/>
    <property type="match status" value="1"/>
</dbReference>
<dbReference type="Gene3D" id="3.30.420.110">
    <property type="entry name" value="MutS, connector domain"/>
    <property type="match status" value="1"/>
</dbReference>
<dbReference type="Pfam" id="PF05190">
    <property type="entry name" value="MutS_IV"/>
    <property type="match status" value="1"/>
</dbReference>
<evidence type="ECO:0000256" key="4">
    <source>
        <dbReference type="ARBA" id="ARBA00022763"/>
    </source>
</evidence>
<dbReference type="GO" id="GO:0005524">
    <property type="term" value="F:ATP binding"/>
    <property type="evidence" value="ECO:0007669"/>
    <property type="project" value="UniProtKB-UniRule"/>
</dbReference>
<dbReference type="SUPFAM" id="SSF52540">
    <property type="entry name" value="P-loop containing nucleoside triphosphate hydrolases"/>
    <property type="match status" value="1"/>
</dbReference>
<dbReference type="PROSITE" id="PS00486">
    <property type="entry name" value="DNA_MISMATCH_REPAIR_2"/>
    <property type="match status" value="1"/>
</dbReference>
<keyword evidence="7 9" id="KW-0234">DNA repair</keyword>
<sequence length="860" mass="96036">MKQYYEIKAQNPDCILFFRMGDFFELFENDAEIASKILGLTLTSRNNGASGNTPLCGFPHHASERYFPKMVAAGYKVAVCEQVEDPKLAKGIVKRAIVEIISAGTSMNEAILDAKAASYLCAILPQKNTIAFSFADVTTGYFAVSESPIPNFESELARRMPKEILVPAGMDLPQSIVEFARSENILLTTVAEEHYEWKRASEVIENHFKVTSLESLGLDGQVEKTRVSGAILWYLIDQKKSELSHITHLELLDLGEYMVLDPSTLRNLELVRPLNADDVRSTLMSVLDYTVTAMGGRRLREWISHPLISVRKIEERSEAIAELVANPIVLDELKLALREILDMERLLGRVGSGRANARDLYGLGKSLSKAVKVAESLSSLKSPIFHALAETLLSAEGKGDDILKILNDELPITVREGGMIRTGADAELDRMNAEIQDRREWIASLEARERERLGVNTLKVGYNRVFGYYIEVSKIHSDKIPPEYIRKQTTVNAERYITPEMKECETIISSAESRIHDAEYRIFCRLRESVNAERHELQQIAEAVAETDAFFSLSVAARKRGYVRAEVFEGTGIEIRGGFHPVIVSANPDLAFVPNDVSLSPDAHRMMLITGPNMAGKSTYLRQTGLIVLMAQIGSFVPAESARIGVVDRIFTRVGASDRLSRGLSTFMVEMIETANILRNATEKSLVLLDEIGRGTSTFDGLSIAWAIFETLHDNPKRAAITLFATHYHEMTTLADSLEHAGNYQIAVREDGDKLIFLHRILAGACDSSYGIHVAEMAGLPSEVVRRARKILLRLEKSHIDPSDAKQVEKMREQPQVDMFASPDEDTQLLLEELRRLKPEEMTPLQALQTLTELKAHYAK</sequence>
<dbReference type="Proteomes" id="UP000184275">
    <property type="component" value="Unassembled WGS sequence"/>
</dbReference>
<comment type="function">
    <text evidence="8 9">This protein is involved in the repair of mismatches in DNA. It is possible that it carries out the mismatch recognition step. This protein has a weak ATPase activity.</text>
</comment>
<evidence type="ECO:0000256" key="6">
    <source>
        <dbReference type="ARBA" id="ARBA00023125"/>
    </source>
</evidence>
<keyword evidence="4 9" id="KW-0227">DNA damage</keyword>
<dbReference type="SMART" id="SM00533">
    <property type="entry name" value="MUTSd"/>
    <property type="match status" value="1"/>
</dbReference>
<dbReference type="FunFam" id="3.40.50.300:FF:000870">
    <property type="entry name" value="MutS protein homolog 4"/>
    <property type="match status" value="1"/>
</dbReference>
<dbReference type="Pfam" id="PF01624">
    <property type="entry name" value="MutS_I"/>
    <property type="match status" value="1"/>
</dbReference>
<dbReference type="InterPro" id="IPR016151">
    <property type="entry name" value="DNA_mismatch_repair_MutS_N"/>
</dbReference>
<dbReference type="EMBL" id="FRAW01000043">
    <property type="protein sequence ID" value="SHL18105.1"/>
    <property type="molecule type" value="Genomic_DNA"/>
</dbReference>
<comment type="similarity">
    <text evidence="1 9 10">Belongs to the DNA mismatch repair MutS family.</text>
</comment>
<evidence type="ECO:0000313" key="13">
    <source>
        <dbReference type="Proteomes" id="UP000184275"/>
    </source>
</evidence>
<keyword evidence="13" id="KW-1185">Reference proteome</keyword>
<accession>A0A1M6YJ68</accession>
<proteinExistence type="inferred from homology"/>
<dbReference type="InterPro" id="IPR000432">
    <property type="entry name" value="DNA_mismatch_repair_MutS_C"/>
</dbReference>
<gene>
    <name evidence="9" type="primary">mutS</name>
    <name evidence="12" type="ORF">SAMN05720469_1439</name>
</gene>
<protein>
    <recommendedName>
        <fullName evidence="2 9">DNA mismatch repair protein MutS</fullName>
    </recommendedName>
</protein>
<keyword evidence="5 9" id="KW-0067">ATP-binding</keyword>
<dbReference type="SMART" id="SM00534">
    <property type="entry name" value="MUTSac"/>
    <property type="match status" value="1"/>
</dbReference>
<dbReference type="InterPro" id="IPR007860">
    <property type="entry name" value="DNA_mmatch_repair_MutS_con_dom"/>
</dbReference>
<evidence type="ECO:0000256" key="5">
    <source>
        <dbReference type="ARBA" id="ARBA00022840"/>
    </source>
</evidence>
<dbReference type="GO" id="GO:0140664">
    <property type="term" value="F:ATP-dependent DNA damage sensor activity"/>
    <property type="evidence" value="ECO:0007669"/>
    <property type="project" value="InterPro"/>
</dbReference>
<dbReference type="Pfam" id="PF00488">
    <property type="entry name" value="MutS_V"/>
    <property type="match status" value="1"/>
</dbReference>
<dbReference type="GO" id="GO:0006298">
    <property type="term" value="P:mismatch repair"/>
    <property type="evidence" value="ECO:0007669"/>
    <property type="project" value="UniProtKB-UniRule"/>
</dbReference>
<name>A0A1M6YJ68_9BACT</name>
<dbReference type="SUPFAM" id="SSF53150">
    <property type="entry name" value="DNA repair protein MutS, domain II"/>
    <property type="match status" value="1"/>
</dbReference>
<dbReference type="Pfam" id="PF05192">
    <property type="entry name" value="MutS_III"/>
    <property type="match status" value="1"/>
</dbReference>
<dbReference type="PANTHER" id="PTHR11361">
    <property type="entry name" value="DNA MISMATCH REPAIR PROTEIN MUTS FAMILY MEMBER"/>
    <property type="match status" value="1"/>
</dbReference>
<keyword evidence="3 9" id="KW-0547">Nucleotide-binding</keyword>
<dbReference type="Gene3D" id="3.40.50.300">
    <property type="entry name" value="P-loop containing nucleotide triphosphate hydrolases"/>
    <property type="match status" value="1"/>
</dbReference>
<organism evidence="12 13">
    <name type="scientific">Fibrobacter intestinalis</name>
    <dbReference type="NCBI Taxonomy" id="28122"/>
    <lineage>
        <taxon>Bacteria</taxon>
        <taxon>Pseudomonadati</taxon>
        <taxon>Fibrobacterota</taxon>
        <taxon>Fibrobacteria</taxon>
        <taxon>Fibrobacterales</taxon>
        <taxon>Fibrobacteraceae</taxon>
        <taxon>Fibrobacter</taxon>
    </lineage>
</organism>
<dbReference type="GO" id="GO:0003684">
    <property type="term" value="F:damaged DNA binding"/>
    <property type="evidence" value="ECO:0007669"/>
    <property type="project" value="UniProtKB-UniRule"/>
</dbReference>
<dbReference type="InterPro" id="IPR005748">
    <property type="entry name" value="DNA_mismatch_repair_MutS"/>
</dbReference>
<dbReference type="CDD" id="cd03284">
    <property type="entry name" value="ABC_MutS1"/>
    <property type="match status" value="1"/>
</dbReference>
<feature type="domain" description="DNA mismatch repair proteins mutS family" evidence="11">
    <location>
        <begin position="685"/>
        <end position="701"/>
    </location>
</feature>
<dbReference type="GO" id="GO:0030983">
    <property type="term" value="F:mismatched DNA binding"/>
    <property type="evidence" value="ECO:0007669"/>
    <property type="project" value="InterPro"/>
</dbReference>
<dbReference type="InterPro" id="IPR007696">
    <property type="entry name" value="DNA_mismatch_repair_MutS_core"/>
</dbReference>
<feature type="binding site" evidence="9">
    <location>
        <begin position="611"/>
        <end position="618"/>
    </location>
    <ligand>
        <name>ATP</name>
        <dbReference type="ChEBI" id="CHEBI:30616"/>
    </ligand>
</feature>
<dbReference type="InterPro" id="IPR045076">
    <property type="entry name" value="MutS"/>
</dbReference>
<evidence type="ECO:0000256" key="10">
    <source>
        <dbReference type="RuleBase" id="RU003756"/>
    </source>
</evidence>
<evidence type="ECO:0000256" key="9">
    <source>
        <dbReference type="HAMAP-Rule" id="MF_00096"/>
    </source>
</evidence>
<evidence type="ECO:0000256" key="1">
    <source>
        <dbReference type="ARBA" id="ARBA00006271"/>
    </source>
</evidence>
<dbReference type="InterPro" id="IPR017261">
    <property type="entry name" value="DNA_mismatch_repair_MutS/MSH"/>
</dbReference>
<evidence type="ECO:0000256" key="2">
    <source>
        <dbReference type="ARBA" id="ARBA00021982"/>
    </source>
</evidence>
<dbReference type="HAMAP" id="MF_00096">
    <property type="entry name" value="MutS"/>
    <property type="match status" value="1"/>
</dbReference>
<dbReference type="SUPFAM" id="SSF48334">
    <property type="entry name" value="DNA repair protein MutS, domain III"/>
    <property type="match status" value="1"/>
</dbReference>
<evidence type="ECO:0000313" key="12">
    <source>
        <dbReference type="EMBL" id="SHL18105.1"/>
    </source>
</evidence>
<dbReference type="FunFam" id="1.10.1420.10:FF:000001">
    <property type="entry name" value="DNA mismatch repair protein MutS"/>
    <property type="match status" value="1"/>
</dbReference>
<dbReference type="NCBIfam" id="TIGR01070">
    <property type="entry name" value="mutS1"/>
    <property type="match status" value="1"/>
</dbReference>
<dbReference type="SUPFAM" id="SSF55271">
    <property type="entry name" value="DNA repair protein MutS, domain I"/>
    <property type="match status" value="1"/>
</dbReference>
<dbReference type="AlphaFoldDB" id="A0A1M6YJ68"/>